<organism evidence="12 13">
    <name type="scientific">Streptomyces rapamycinicus (strain ATCC 29253 / DSM 41530 / NRRL 5491 / AYB-994)</name>
    <name type="common">Streptomyces hygroscopicus (strain ATCC 29253)</name>
    <dbReference type="NCBI Taxonomy" id="1343740"/>
    <lineage>
        <taxon>Bacteria</taxon>
        <taxon>Bacillati</taxon>
        <taxon>Actinomycetota</taxon>
        <taxon>Actinomycetes</taxon>
        <taxon>Kitasatosporales</taxon>
        <taxon>Streptomycetaceae</taxon>
        <taxon>Streptomyces</taxon>
        <taxon>Streptomyces violaceusniger group</taxon>
    </lineage>
</organism>
<dbReference type="Proteomes" id="UP000281594">
    <property type="component" value="Unassembled WGS sequence"/>
</dbReference>
<evidence type="ECO:0000256" key="6">
    <source>
        <dbReference type="ARBA" id="ARBA00022777"/>
    </source>
</evidence>
<dbReference type="SMART" id="SM00387">
    <property type="entry name" value="HATPase_c"/>
    <property type="match status" value="1"/>
</dbReference>
<dbReference type="InterPro" id="IPR003594">
    <property type="entry name" value="HATPase_dom"/>
</dbReference>
<dbReference type="InterPro" id="IPR005467">
    <property type="entry name" value="His_kinase_dom"/>
</dbReference>
<dbReference type="CDD" id="cd16917">
    <property type="entry name" value="HATPase_UhpB-NarQ-NarX-like"/>
    <property type="match status" value="1"/>
</dbReference>
<keyword evidence="5" id="KW-0547">Nucleotide-binding</keyword>
<evidence type="ECO:0000313" key="13">
    <source>
        <dbReference type="Proteomes" id="UP000281594"/>
    </source>
</evidence>
<dbReference type="GO" id="GO:0000155">
    <property type="term" value="F:phosphorelay sensor kinase activity"/>
    <property type="evidence" value="ECO:0007669"/>
    <property type="project" value="InterPro"/>
</dbReference>
<keyword evidence="8" id="KW-0902">Two-component regulatory system</keyword>
<feature type="transmembrane region" description="Helical" evidence="10">
    <location>
        <begin position="166"/>
        <end position="183"/>
    </location>
</feature>
<dbReference type="InterPro" id="IPR011712">
    <property type="entry name" value="Sig_transdc_His_kin_sub3_dim/P"/>
</dbReference>
<keyword evidence="10" id="KW-0812">Transmembrane</keyword>
<dbReference type="Pfam" id="PF07730">
    <property type="entry name" value="HisKA_3"/>
    <property type="match status" value="1"/>
</dbReference>
<dbReference type="Gene3D" id="3.30.565.10">
    <property type="entry name" value="Histidine kinase-like ATPase, C-terminal domain"/>
    <property type="match status" value="1"/>
</dbReference>
<reference evidence="12 13" key="1">
    <citation type="journal article" date="2018" name="J. Biol. Chem.">
        <title>Discovery of the actinoplanic acid pathway in Streptomyces rapamycinicus reveals a genetically conserved synergism with rapamycin.</title>
        <authorList>
            <person name="Mrak P."/>
            <person name="Krastel P."/>
            <person name="Pivk Lukancic P."/>
            <person name="Tao J."/>
            <person name="Pistorius D."/>
            <person name="Moore C.M."/>
        </authorList>
    </citation>
    <scope>NUCLEOTIDE SEQUENCE [LARGE SCALE GENOMIC DNA]</scope>
    <source>
        <strain evidence="12 13">NRRL 5491</strain>
    </source>
</reference>
<dbReference type="InterPro" id="IPR036890">
    <property type="entry name" value="HATPase_C_sf"/>
</dbReference>
<keyword evidence="10" id="KW-0472">Membrane</keyword>
<dbReference type="AlphaFoldDB" id="A0A3L8QZN8"/>
<evidence type="ECO:0000256" key="9">
    <source>
        <dbReference type="SAM" id="MobiDB-lite"/>
    </source>
</evidence>
<evidence type="ECO:0000313" key="12">
    <source>
        <dbReference type="EMBL" id="RLV72784.1"/>
    </source>
</evidence>
<name>A0A3L8QZN8_STRRN</name>
<keyword evidence="10" id="KW-1133">Transmembrane helix</keyword>
<evidence type="ECO:0000256" key="4">
    <source>
        <dbReference type="ARBA" id="ARBA00022679"/>
    </source>
</evidence>
<proteinExistence type="predicted"/>
<feature type="transmembrane region" description="Helical" evidence="10">
    <location>
        <begin position="86"/>
        <end position="104"/>
    </location>
</feature>
<evidence type="ECO:0000256" key="5">
    <source>
        <dbReference type="ARBA" id="ARBA00022741"/>
    </source>
</evidence>
<dbReference type="GO" id="GO:0016020">
    <property type="term" value="C:membrane"/>
    <property type="evidence" value="ECO:0007669"/>
    <property type="project" value="InterPro"/>
</dbReference>
<comment type="caution">
    <text evidence="12">The sequence shown here is derived from an EMBL/GenBank/DDBJ whole genome shotgun (WGS) entry which is preliminary data.</text>
</comment>
<feature type="domain" description="Histidine kinase" evidence="11">
    <location>
        <begin position="209"/>
        <end position="407"/>
    </location>
</feature>
<feature type="transmembrane region" description="Helical" evidence="10">
    <location>
        <begin position="110"/>
        <end position="129"/>
    </location>
</feature>
<feature type="transmembrane region" description="Helical" evidence="10">
    <location>
        <begin position="58"/>
        <end position="77"/>
    </location>
</feature>
<accession>A0A3L8QZN8</accession>
<dbReference type="EC" id="2.7.13.3" evidence="2"/>
<evidence type="ECO:0000256" key="1">
    <source>
        <dbReference type="ARBA" id="ARBA00000085"/>
    </source>
</evidence>
<protein>
    <recommendedName>
        <fullName evidence="2">histidine kinase</fullName>
        <ecNumber evidence="2">2.7.13.3</ecNumber>
    </recommendedName>
</protein>
<gene>
    <name evidence="12" type="ORF">D3C57_149695</name>
</gene>
<dbReference type="PROSITE" id="PS50109">
    <property type="entry name" value="HIS_KIN"/>
    <property type="match status" value="1"/>
</dbReference>
<evidence type="ECO:0000256" key="3">
    <source>
        <dbReference type="ARBA" id="ARBA00022553"/>
    </source>
</evidence>
<dbReference type="Pfam" id="PF02518">
    <property type="entry name" value="HATPase_c"/>
    <property type="match status" value="1"/>
</dbReference>
<evidence type="ECO:0000256" key="2">
    <source>
        <dbReference type="ARBA" id="ARBA00012438"/>
    </source>
</evidence>
<dbReference type="InterPro" id="IPR050482">
    <property type="entry name" value="Sensor_HK_TwoCompSys"/>
</dbReference>
<evidence type="ECO:0000259" key="11">
    <source>
        <dbReference type="PROSITE" id="PS50109"/>
    </source>
</evidence>
<feature type="region of interest" description="Disordered" evidence="9">
    <location>
        <begin position="409"/>
        <end position="434"/>
    </location>
</feature>
<dbReference type="GO" id="GO:0005524">
    <property type="term" value="F:ATP binding"/>
    <property type="evidence" value="ECO:0007669"/>
    <property type="project" value="UniProtKB-KW"/>
</dbReference>
<dbReference type="SUPFAM" id="SSF55874">
    <property type="entry name" value="ATPase domain of HSP90 chaperone/DNA topoisomerase II/histidine kinase"/>
    <property type="match status" value="1"/>
</dbReference>
<feature type="transmembrane region" description="Helical" evidence="10">
    <location>
        <begin position="136"/>
        <end position="154"/>
    </location>
</feature>
<dbReference type="GO" id="GO:0046983">
    <property type="term" value="F:protein dimerization activity"/>
    <property type="evidence" value="ECO:0007669"/>
    <property type="project" value="InterPro"/>
</dbReference>
<keyword evidence="7" id="KW-0067">ATP-binding</keyword>
<keyword evidence="6 12" id="KW-0418">Kinase</keyword>
<sequence>MARVRIAVSSGRRAGYRRWPGRIVIAALALWFLFSVYQDVRERLVLDPDLDTEAFAGDWVPIGSGALAGAMAVLAVVRDVRWVPRAALVACAGTFAATVAYHLMPVNMVTSESSGTELMGLLFLLAVAVRRCTPWWALLSVAAMSVSVFSIPLLRDSDPGDFSDNTALLLALAFVCGLVLRLYDVQQERTGQLVRQEERLALARDLHDTVAHQVTAIVVQLQAVRHVTGRGTPDPQALNEMLEAVENAGGEALTSMRRLVGSMRGDDTPRHPENLGEVLTRIVDEARGTGLPVRLDLGRDLPEDVPAEVTGGLSRVLQEALTNAQRYARGVRSVDVSARVAARHAELVVEDDGHGSPSGHRGSLGRLGGGFGIMGMRERIELLGGAFEAGHRAEGGWRVRASVPLRPDEAARTPRTRGRHAVRTGLRLREGRTA</sequence>
<dbReference type="PANTHER" id="PTHR24421:SF10">
    <property type="entry name" value="NITRATE_NITRITE SENSOR PROTEIN NARQ"/>
    <property type="match status" value="1"/>
</dbReference>
<evidence type="ECO:0000256" key="10">
    <source>
        <dbReference type="SAM" id="Phobius"/>
    </source>
</evidence>
<keyword evidence="3" id="KW-0597">Phosphoprotein</keyword>
<feature type="transmembrane region" description="Helical" evidence="10">
    <location>
        <begin position="21"/>
        <end position="38"/>
    </location>
</feature>
<evidence type="ECO:0000256" key="8">
    <source>
        <dbReference type="ARBA" id="ARBA00023012"/>
    </source>
</evidence>
<comment type="catalytic activity">
    <reaction evidence="1">
        <text>ATP + protein L-histidine = ADP + protein N-phospho-L-histidine.</text>
        <dbReference type="EC" id="2.7.13.3"/>
    </reaction>
</comment>
<evidence type="ECO:0000256" key="7">
    <source>
        <dbReference type="ARBA" id="ARBA00022840"/>
    </source>
</evidence>
<keyword evidence="4" id="KW-0808">Transferase</keyword>
<dbReference type="PANTHER" id="PTHR24421">
    <property type="entry name" value="NITRATE/NITRITE SENSOR PROTEIN NARX-RELATED"/>
    <property type="match status" value="1"/>
</dbReference>
<dbReference type="Gene3D" id="1.20.5.1930">
    <property type="match status" value="1"/>
</dbReference>
<dbReference type="EMBL" id="QYCY01000004">
    <property type="protein sequence ID" value="RLV72784.1"/>
    <property type="molecule type" value="Genomic_DNA"/>
</dbReference>
<dbReference type="STRING" id="1343740.M271_45070"/>